<evidence type="ECO:0000259" key="1">
    <source>
        <dbReference type="Pfam" id="PF03444"/>
    </source>
</evidence>
<evidence type="ECO:0000313" key="3">
    <source>
        <dbReference type="EMBL" id="ELY34330.1"/>
    </source>
</evidence>
<keyword evidence="4" id="KW-1185">Reference proteome</keyword>
<dbReference type="GeneID" id="8826540"/>
<dbReference type="InterPro" id="IPR005104">
    <property type="entry name" value="WHTH_HrcA_DNA-bd"/>
</dbReference>
<dbReference type="Pfam" id="PF03444">
    <property type="entry name" value="WHD_HrcA"/>
    <property type="match status" value="1"/>
</dbReference>
<dbReference type="InterPro" id="IPR000944">
    <property type="entry name" value="Tscrpt_reg_Rrf2"/>
</dbReference>
<reference evidence="2 4" key="2">
    <citation type="journal article" date="2012" name="BMC Genomics">
        <title>A comparative genomics perspective on the genetic content of the alkaliphilic haloarchaeon Natrialba magadii ATCC 43099T.</title>
        <authorList>
            <person name="Siddaramappa S."/>
            <person name="Challacombe J.F."/>
            <person name="Decastro R.E."/>
            <person name="Pfeiffer F."/>
            <person name="Sastre D.E."/>
            <person name="Gimenez M.I."/>
            <person name="Paggi R.A."/>
            <person name="Detter J.C."/>
            <person name="Davenport K.W."/>
            <person name="Goodwin L.A."/>
            <person name="Kyrpides N."/>
            <person name="Tapia R."/>
            <person name="Pitluck S."/>
            <person name="Lucas S."/>
            <person name="Woyke T."/>
            <person name="Maupin-Furlow J.A."/>
        </authorList>
    </citation>
    <scope>NUCLEOTIDE SEQUENCE [LARGE SCALE GENOMIC DNA]</scope>
    <source>
        <strain evidence="2">ATCC 43099</strain>
        <strain evidence="4">ATCC 43099 / DSM 3394 / CCM 3739 / CIP 104546 / IAM 13178 / JCM 8861 / NBRC 102185 / NCIMB 2190 / MS3</strain>
    </source>
</reference>
<dbReference type="GO" id="GO:0003700">
    <property type="term" value="F:DNA-binding transcription factor activity"/>
    <property type="evidence" value="ECO:0007669"/>
    <property type="project" value="TreeGrafter"/>
</dbReference>
<dbReference type="InterPro" id="IPR036390">
    <property type="entry name" value="WH_DNA-bd_sf"/>
</dbReference>
<evidence type="ECO:0000313" key="2">
    <source>
        <dbReference type="EMBL" id="ADD07219.1"/>
    </source>
</evidence>
<dbReference type="Gene3D" id="1.10.10.10">
    <property type="entry name" value="Winged helix-like DNA-binding domain superfamily/Winged helix DNA-binding domain"/>
    <property type="match status" value="1"/>
</dbReference>
<reference evidence="3 5" key="3">
    <citation type="journal article" date="2014" name="PLoS Genet.">
        <title>Phylogenetically driven sequencing of extremely halophilic archaea reveals strategies for static and dynamic osmo-response.</title>
        <authorList>
            <person name="Becker E.A."/>
            <person name="Seitzer P.M."/>
            <person name="Tritt A."/>
            <person name="Larsen D."/>
            <person name="Krusor M."/>
            <person name="Yao A.I."/>
            <person name="Wu D."/>
            <person name="Madern D."/>
            <person name="Eisen J.A."/>
            <person name="Darling A.E."/>
            <person name="Facciotti M.T."/>
        </authorList>
    </citation>
    <scope>NUCLEOTIDE SEQUENCE [LARGE SCALE GENOMIC DNA]</scope>
    <source>
        <strain evidence="5">ATCC 43099 / DSM 3394 / CCM 3739 / CIP 104546 / IAM 13178 / JCM 8861 / NBRC 102185 / NCIMB 2190 / MS3</strain>
        <strain evidence="3">MS-3</strain>
    </source>
</reference>
<dbReference type="Proteomes" id="UP000001879">
    <property type="component" value="Plasmid pNMAG01"/>
</dbReference>
<dbReference type="KEGG" id="nmg:Nmag_3672"/>
<reference evidence="2" key="4">
    <citation type="submission" date="2016-09" db="EMBL/GenBank/DDBJ databases">
        <authorList>
            <person name="Pfeiffer F."/>
        </authorList>
    </citation>
    <scope>NUCLEOTIDE SEQUENCE</scope>
    <source>
        <strain evidence="2">ATCC 43099</strain>
        <plasmid evidence="2">pNMAG01</plasmid>
    </source>
</reference>
<reference evidence="4" key="1">
    <citation type="submission" date="2010-02" db="EMBL/GenBank/DDBJ databases">
        <title>Complete sequence of plasmid 1 of Natrialba magadii ATCC 43099.</title>
        <authorList>
            <consortium name="US DOE Joint Genome Institute"/>
            <person name="Lucas S."/>
            <person name="Copeland A."/>
            <person name="Lapidus A."/>
            <person name="Cheng J.-F."/>
            <person name="Bruce D."/>
            <person name="Goodwin L."/>
            <person name="Pitluck S."/>
            <person name="Davenport K."/>
            <person name="Saunders E."/>
            <person name="Detter J.C."/>
            <person name="Han C."/>
            <person name="Tapia R."/>
            <person name="Land M."/>
            <person name="Hauser L."/>
            <person name="Kyrpides N."/>
            <person name="Mikhailova N."/>
            <person name="De Castro R.E."/>
            <person name="Maupin-Furlow J.A."/>
            <person name="Woyke T."/>
        </authorList>
    </citation>
    <scope>NUCLEOTIDE SEQUENCE [LARGE SCALE GENOMIC DNA]</scope>
    <source>
        <strain evidence="4">ATCC 43099 / DSM 3394 / CCM 3739 / CIP 104546 / IAM 13178 / JCM 8861 / NBRC 102185 / NCIMB 2190 / MS3</strain>
        <plasmid evidence="4">pNMAG01</plasmid>
    </source>
</reference>
<dbReference type="RefSeq" id="WP_004266954.1">
    <property type="nucleotide sequence ID" value="NC_013923.1"/>
</dbReference>
<dbReference type="AlphaFoldDB" id="D3T0W0"/>
<dbReference type="GO" id="GO:0005829">
    <property type="term" value="C:cytosol"/>
    <property type="evidence" value="ECO:0007669"/>
    <property type="project" value="TreeGrafter"/>
</dbReference>
<dbReference type="GO" id="GO:0003677">
    <property type="term" value="F:DNA binding"/>
    <property type="evidence" value="ECO:0007669"/>
    <property type="project" value="InterPro"/>
</dbReference>
<dbReference type="OrthoDB" id="64432at2157"/>
<gene>
    <name evidence="2" type="ordered locus">Nmag_3672</name>
    <name evidence="3" type="ORF">C500_00297</name>
</gene>
<name>D3T0W0_NATMM</name>
<sequence>MAAIELTSSQKKILRAVIDLHMEQQTTVKGDDIAAEVGLKAGTIRNKMQSLKALQLVDGVPGPKGGYRPTAAAYTALEVQQIDDPAIVPVRYDGRMMNNVVVEEISLSSVHHPDRCRAVIHMQEQIDTLSEGDSLTVGPTPLSRLTVKGTIERKDSVSNSITLQIERMQTTDL</sequence>
<geneLocation type="plasmid" evidence="2 4">
    <name>pNMAG01</name>
</geneLocation>
<organism evidence="2 4">
    <name type="scientific">Natrialba magadii (strain ATCC 43099 / DSM 3394 / CCM 3739 / CIP 104546 / IAM 13178 / JCM 8861 / NBRC 102185 / NCIMB 2190 / MS3)</name>
    <name type="common">Natronobacterium magadii</name>
    <dbReference type="NCBI Taxonomy" id="547559"/>
    <lineage>
        <taxon>Archaea</taxon>
        <taxon>Methanobacteriati</taxon>
        <taxon>Methanobacteriota</taxon>
        <taxon>Stenosarchaea group</taxon>
        <taxon>Halobacteria</taxon>
        <taxon>Halobacteriales</taxon>
        <taxon>Natrialbaceae</taxon>
        <taxon>Natrialba</taxon>
    </lineage>
</organism>
<evidence type="ECO:0000313" key="4">
    <source>
        <dbReference type="Proteomes" id="UP000001879"/>
    </source>
</evidence>
<keyword evidence="2" id="KW-0614">Plasmid</keyword>
<proteinExistence type="predicted"/>
<dbReference type="PANTHER" id="PTHR33221">
    <property type="entry name" value="WINGED HELIX-TURN-HELIX TRANSCRIPTIONAL REGULATOR, RRF2 FAMILY"/>
    <property type="match status" value="1"/>
</dbReference>
<dbReference type="HOGENOM" id="CLU_1514568_0_0_2"/>
<evidence type="ECO:0000313" key="5">
    <source>
        <dbReference type="Proteomes" id="UP000011543"/>
    </source>
</evidence>
<feature type="domain" description="Winged helix-turn-helix transcription repressor HrcA DNA-binding" evidence="1">
    <location>
        <begin position="5"/>
        <end position="82"/>
    </location>
</feature>
<accession>D3T0W0</accession>
<protein>
    <submittedName>
        <fullName evidence="2">DUF293 domain protein</fullName>
    </submittedName>
    <submittedName>
        <fullName evidence="3">Transcriptional regulator</fullName>
    </submittedName>
</protein>
<dbReference type="PANTHER" id="PTHR33221:SF15">
    <property type="entry name" value="HTH-TYPE TRANSCRIPTIONAL REGULATOR YWGB-RELATED"/>
    <property type="match status" value="1"/>
</dbReference>
<dbReference type="InterPro" id="IPR036388">
    <property type="entry name" value="WH-like_DNA-bd_sf"/>
</dbReference>
<dbReference type="Proteomes" id="UP000011543">
    <property type="component" value="Unassembled WGS sequence"/>
</dbReference>
<dbReference type="EMBL" id="CP001933">
    <property type="protein sequence ID" value="ADD07219.1"/>
    <property type="molecule type" value="Genomic_DNA"/>
</dbReference>
<dbReference type="EMBL" id="AOHS01000007">
    <property type="protein sequence ID" value="ELY34330.1"/>
    <property type="molecule type" value="Genomic_DNA"/>
</dbReference>
<dbReference type="SUPFAM" id="SSF46785">
    <property type="entry name" value="Winged helix' DNA-binding domain"/>
    <property type="match status" value="1"/>
</dbReference>